<evidence type="ECO:0000313" key="2">
    <source>
        <dbReference type="Proteomes" id="UP000887566"/>
    </source>
</evidence>
<dbReference type="Proteomes" id="UP000887566">
    <property type="component" value="Unplaced"/>
</dbReference>
<organism evidence="2 3">
    <name type="scientific">Plectus sambesii</name>
    <dbReference type="NCBI Taxonomy" id="2011161"/>
    <lineage>
        <taxon>Eukaryota</taxon>
        <taxon>Metazoa</taxon>
        <taxon>Ecdysozoa</taxon>
        <taxon>Nematoda</taxon>
        <taxon>Chromadorea</taxon>
        <taxon>Plectida</taxon>
        <taxon>Plectina</taxon>
        <taxon>Plectoidea</taxon>
        <taxon>Plectidae</taxon>
        <taxon>Plectus</taxon>
    </lineage>
</organism>
<evidence type="ECO:0000256" key="1">
    <source>
        <dbReference type="SAM" id="MobiDB-lite"/>
    </source>
</evidence>
<keyword evidence="2" id="KW-1185">Reference proteome</keyword>
<name>A0A914WS83_9BILA</name>
<reference evidence="3" key="1">
    <citation type="submission" date="2022-11" db="UniProtKB">
        <authorList>
            <consortium name="WormBaseParasite"/>
        </authorList>
    </citation>
    <scope>IDENTIFICATION</scope>
</reference>
<sequence length="122" mass="13853">MRSLHRVGLRSFGAYKKRHYPVATSADIYSPTDCQQSAGKLAQRVRSERENTVAVLDFCGQKYRTLVKPRGRTEGGQMRRARFFGRRVADGGQTTTDSDTFSRVEKSIDSRDAKIQPSRPRK</sequence>
<protein>
    <submittedName>
        <fullName evidence="3">Uncharacterized protein</fullName>
    </submittedName>
</protein>
<dbReference type="WBParaSite" id="PSAMB.scaffold46size96096.g1029.t1">
    <property type="protein sequence ID" value="PSAMB.scaffold46size96096.g1029.t1"/>
    <property type="gene ID" value="PSAMB.scaffold46size96096.g1029"/>
</dbReference>
<dbReference type="AlphaFoldDB" id="A0A914WS83"/>
<evidence type="ECO:0000313" key="3">
    <source>
        <dbReference type="WBParaSite" id="PSAMB.scaffold46size96096.g1029.t1"/>
    </source>
</evidence>
<feature type="region of interest" description="Disordered" evidence="1">
    <location>
        <begin position="87"/>
        <end position="122"/>
    </location>
</feature>
<proteinExistence type="predicted"/>
<feature type="compositionally biased region" description="Basic and acidic residues" evidence="1">
    <location>
        <begin position="100"/>
        <end position="114"/>
    </location>
</feature>
<accession>A0A914WS83</accession>